<feature type="region of interest" description="Disordered" evidence="1">
    <location>
        <begin position="231"/>
        <end position="263"/>
    </location>
</feature>
<dbReference type="Proteomes" id="UP000440578">
    <property type="component" value="Unassembled WGS sequence"/>
</dbReference>
<reference evidence="2 3" key="1">
    <citation type="submission" date="2019-07" db="EMBL/GenBank/DDBJ databases">
        <title>Draft genome assembly of a fouling barnacle, Amphibalanus amphitrite (Darwin, 1854): The first reference genome for Thecostraca.</title>
        <authorList>
            <person name="Kim W."/>
        </authorList>
    </citation>
    <scope>NUCLEOTIDE SEQUENCE [LARGE SCALE GENOMIC DNA]</scope>
    <source>
        <strain evidence="2">SNU_AA5</strain>
        <tissue evidence="2">Soma without cirri and trophi</tissue>
    </source>
</reference>
<organism evidence="2 3">
    <name type="scientific">Amphibalanus amphitrite</name>
    <name type="common">Striped barnacle</name>
    <name type="synonym">Balanus amphitrite</name>
    <dbReference type="NCBI Taxonomy" id="1232801"/>
    <lineage>
        <taxon>Eukaryota</taxon>
        <taxon>Metazoa</taxon>
        <taxon>Ecdysozoa</taxon>
        <taxon>Arthropoda</taxon>
        <taxon>Crustacea</taxon>
        <taxon>Multicrustacea</taxon>
        <taxon>Cirripedia</taxon>
        <taxon>Thoracica</taxon>
        <taxon>Thoracicalcarea</taxon>
        <taxon>Balanomorpha</taxon>
        <taxon>Balanoidea</taxon>
        <taxon>Balanidae</taxon>
        <taxon>Amphibalaninae</taxon>
        <taxon>Amphibalanus</taxon>
    </lineage>
</organism>
<dbReference type="EMBL" id="VIIS01000451">
    <property type="protein sequence ID" value="KAF0308919.1"/>
    <property type="molecule type" value="Genomic_DNA"/>
</dbReference>
<sequence length="279" mass="30149">MECPFSAVKCPFSADECPFSADECLVPDSESPFSAVGHVSGELLVFDLAPRAVVPTFRLAPLMGAVRQSTLRPQVKDSPAQTDIVGGPAVPPPAGTGRPPTDRPPPLVAKVFGKRAREEDPAVSAVDACCERMFWVLENFIQGRLQKTTDEQSARGCRCLEGETRSAMTEAKHWVGRLSMRFGLSLRDQLKTCHKAIQHTLLAWQAVFQRAQLVHCDRGVQCALAPLEGSSPVPAAPPAAQPARGHASAAAAPRQADLRTPWDQTTGYRTLKTLFEGEN</sequence>
<proteinExistence type="predicted"/>
<evidence type="ECO:0000313" key="3">
    <source>
        <dbReference type="Proteomes" id="UP000440578"/>
    </source>
</evidence>
<keyword evidence="3" id="KW-1185">Reference proteome</keyword>
<name>A0A6A4WUG6_AMPAM</name>
<gene>
    <name evidence="2" type="ORF">FJT64_019897</name>
</gene>
<accession>A0A6A4WUG6</accession>
<feature type="region of interest" description="Disordered" evidence="1">
    <location>
        <begin position="70"/>
        <end position="106"/>
    </location>
</feature>
<protein>
    <submittedName>
        <fullName evidence="2">Uncharacterized protein</fullName>
    </submittedName>
</protein>
<comment type="caution">
    <text evidence="2">The sequence shown here is derived from an EMBL/GenBank/DDBJ whole genome shotgun (WGS) entry which is preliminary data.</text>
</comment>
<evidence type="ECO:0000256" key="1">
    <source>
        <dbReference type="SAM" id="MobiDB-lite"/>
    </source>
</evidence>
<evidence type="ECO:0000313" key="2">
    <source>
        <dbReference type="EMBL" id="KAF0308919.1"/>
    </source>
</evidence>
<dbReference type="AlphaFoldDB" id="A0A6A4WUG6"/>
<feature type="compositionally biased region" description="Low complexity" evidence="1">
    <location>
        <begin position="241"/>
        <end position="255"/>
    </location>
</feature>